<reference evidence="1" key="1">
    <citation type="submission" date="2014-11" db="EMBL/GenBank/DDBJ databases">
        <authorList>
            <person name="Amaro Gonzalez C."/>
        </authorList>
    </citation>
    <scope>NUCLEOTIDE SEQUENCE</scope>
</reference>
<dbReference type="EMBL" id="GBXM01022777">
    <property type="protein sequence ID" value="JAH85800.1"/>
    <property type="molecule type" value="Transcribed_RNA"/>
</dbReference>
<sequence>MLYHAGWELGSQGQDSCSLKLPSVISPDRDNGIKQEFLPSFCIRGFHVFLV</sequence>
<dbReference type="AlphaFoldDB" id="A0A0E9W8C3"/>
<reference evidence="1" key="2">
    <citation type="journal article" date="2015" name="Fish Shellfish Immunol.">
        <title>Early steps in the European eel (Anguilla anguilla)-Vibrio vulnificus interaction in the gills: Role of the RtxA13 toxin.</title>
        <authorList>
            <person name="Callol A."/>
            <person name="Pajuelo D."/>
            <person name="Ebbesson L."/>
            <person name="Teles M."/>
            <person name="MacKenzie S."/>
            <person name="Amaro C."/>
        </authorList>
    </citation>
    <scope>NUCLEOTIDE SEQUENCE</scope>
</reference>
<evidence type="ECO:0000313" key="1">
    <source>
        <dbReference type="EMBL" id="JAH85800.1"/>
    </source>
</evidence>
<name>A0A0E9W8C3_ANGAN</name>
<protein>
    <submittedName>
        <fullName evidence="1">Uncharacterized protein</fullName>
    </submittedName>
</protein>
<organism evidence="1">
    <name type="scientific">Anguilla anguilla</name>
    <name type="common">European freshwater eel</name>
    <name type="synonym">Muraena anguilla</name>
    <dbReference type="NCBI Taxonomy" id="7936"/>
    <lineage>
        <taxon>Eukaryota</taxon>
        <taxon>Metazoa</taxon>
        <taxon>Chordata</taxon>
        <taxon>Craniata</taxon>
        <taxon>Vertebrata</taxon>
        <taxon>Euteleostomi</taxon>
        <taxon>Actinopterygii</taxon>
        <taxon>Neopterygii</taxon>
        <taxon>Teleostei</taxon>
        <taxon>Anguilliformes</taxon>
        <taxon>Anguillidae</taxon>
        <taxon>Anguilla</taxon>
    </lineage>
</organism>
<accession>A0A0E9W8C3</accession>
<proteinExistence type="predicted"/>